<dbReference type="KEGG" id="pry:Prubr_64120"/>
<dbReference type="SUPFAM" id="SSF101908">
    <property type="entry name" value="Putative isomerase YbhE"/>
    <property type="match status" value="1"/>
</dbReference>
<dbReference type="RefSeq" id="WP_212818644.1">
    <property type="nucleotide sequence ID" value="NZ_AP023359.1"/>
</dbReference>
<dbReference type="InterPro" id="IPR011047">
    <property type="entry name" value="Quinoprotein_ADH-like_sf"/>
</dbReference>
<dbReference type="PANTHER" id="PTHR19857:SF21">
    <property type="entry name" value="ANAPHASE-PROMOTING COMPLEX SUBUNIT 4 WD40 DOMAIN-CONTAINING PROTEIN"/>
    <property type="match status" value="1"/>
</dbReference>
<sequence length="672" mass="70750">MDRFERMLTLLRRGQTEHAEQLRAESPAAWLPQWTAGEPLSRALRQAHQLGSMIKAVRLDDTFAWALAGDTVFRTSLTDGVVHRLRLEGRDKFHWDATFAGGTVVAVEDGRLLVWDLTTGKLLLATDPDDVPRRAGGLRSLAVGAGVAVTGTEGGYLLQWDLADGRLLARTAAHGGYVAGVAISTDGTPAVLSFGGEDRWTGTVCFHDLDGLRRTGEVATPEETSCGGWTVLDGQRRAVTVAGSGLLTVWDPTTAVPVAQFSTTVRPSGTLAFAAGGARAVLGESRALRIVDLRDGVVRGTIRTDFTFDVDKIAARGRFVFATQGDSTEGRTNLLELTDPLTQDAKDRPRFLDAVPATIGGRAVVVAVDEDGPYRVHDAADGRELGSVGERTNKHRSVGGRPRLRTVSVGGRDLVLSMSDLVPTVVDPATGDIRTAPRPPMAGPVLSAAATRDGLVAMVDARGTLAVWDAATLTLRASTRIAESLETTSVALGDLHGRTVVLTGAVDGGIRWFDGADLTELPPPGRFAERTGLADHAVNPMRWPGPDAVTALAVAGAAVVSAVGGTVTCADIATGEPSGPALAHPGKVWAVLPAVRDGVPVVATSCADRVLRIWDIATGRTIRAVTLPRPIYRILSVTTEQIIVRDSGYIVAVGPGARLPVHHEAVGGDGTR</sequence>
<evidence type="ECO:0000256" key="2">
    <source>
        <dbReference type="ARBA" id="ARBA00022737"/>
    </source>
</evidence>
<name>A0A810N6K1_9ACTN</name>
<keyword evidence="1 3" id="KW-0853">WD repeat</keyword>
<evidence type="ECO:0000256" key="1">
    <source>
        <dbReference type="ARBA" id="ARBA00022574"/>
    </source>
</evidence>
<dbReference type="PANTHER" id="PTHR19857">
    <property type="entry name" value="MITOCHONDRIAL DIVISION PROTEIN 1-RELATED"/>
    <property type="match status" value="1"/>
</dbReference>
<protein>
    <submittedName>
        <fullName evidence="4">Uncharacterized protein</fullName>
    </submittedName>
</protein>
<dbReference type="AlphaFoldDB" id="A0A810N6K1"/>
<dbReference type="InterPro" id="IPR015943">
    <property type="entry name" value="WD40/YVTN_repeat-like_dom_sf"/>
</dbReference>
<evidence type="ECO:0000256" key="3">
    <source>
        <dbReference type="PROSITE-ProRule" id="PRU00221"/>
    </source>
</evidence>
<keyword evidence="5" id="KW-1185">Reference proteome</keyword>
<accession>A0A810N6K1</accession>
<reference evidence="4" key="1">
    <citation type="submission" date="2020-08" db="EMBL/GenBank/DDBJ databases">
        <title>Whole genome shotgun sequence of Polymorphospora rubra NBRC 101157.</title>
        <authorList>
            <person name="Komaki H."/>
            <person name="Tamura T."/>
        </authorList>
    </citation>
    <scope>NUCLEOTIDE SEQUENCE</scope>
    <source>
        <strain evidence="4">NBRC 101157</strain>
    </source>
</reference>
<dbReference type="InterPro" id="IPR001680">
    <property type="entry name" value="WD40_rpt"/>
</dbReference>
<organism evidence="4 5">
    <name type="scientific">Polymorphospora rubra</name>
    <dbReference type="NCBI Taxonomy" id="338584"/>
    <lineage>
        <taxon>Bacteria</taxon>
        <taxon>Bacillati</taxon>
        <taxon>Actinomycetota</taxon>
        <taxon>Actinomycetes</taxon>
        <taxon>Micromonosporales</taxon>
        <taxon>Micromonosporaceae</taxon>
        <taxon>Polymorphospora</taxon>
    </lineage>
</organism>
<feature type="repeat" description="WD" evidence="3">
    <location>
        <begin position="602"/>
        <end position="624"/>
    </location>
</feature>
<dbReference type="PROSITE" id="PS50082">
    <property type="entry name" value="WD_REPEATS_2"/>
    <property type="match status" value="1"/>
</dbReference>
<gene>
    <name evidence="4" type="ORF">Prubr_64120</name>
</gene>
<dbReference type="Proteomes" id="UP000680866">
    <property type="component" value="Chromosome"/>
</dbReference>
<dbReference type="Gene3D" id="2.130.10.10">
    <property type="entry name" value="YVTN repeat-like/Quinoprotein amine dehydrogenase"/>
    <property type="match status" value="2"/>
</dbReference>
<evidence type="ECO:0000313" key="4">
    <source>
        <dbReference type="EMBL" id="BCJ69391.1"/>
    </source>
</evidence>
<dbReference type="InterPro" id="IPR051179">
    <property type="entry name" value="WD_repeat_multifunction"/>
</dbReference>
<dbReference type="EMBL" id="AP023359">
    <property type="protein sequence ID" value="BCJ69391.1"/>
    <property type="molecule type" value="Genomic_DNA"/>
</dbReference>
<keyword evidence="2" id="KW-0677">Repeat</keyword>
<proteinExistence type="predicted"/>
<evidence type="ECO:0000313" key="5">
    <source>
        <dbReference type="Proteomes" id="UP000680866"/>
    </source>
</evidence>
<dbReference type="SUPFAM" id="SSF50998">
    <property type="entry name" value="Quinoprotein alcohol dehydrogenase-like"/>
    <property type="match status" value="1"/>
</dbReference>